<keyword evidence="1" id="KW-0863">Zinc-finger</keyword>
<sequence length="1139" mass="129207">MASALVLASQEVGEGSRDRDSHGTLEGDAEGFYTEGPGTFTEGEVYEEEEDAIEVNLEDEEVKLAGQWTILSRYYSMRTPIPTALFDDMRRAWRLKSGMSYKSLRDNLFIVTFTSEGDYQFVVQGGPWLHRGDALLVAQFDGIISPSQVPLEVVPIWVRIYDLPLVLMTRERGNLYGSKLGHVREVDVENDGRNKHDFFRIRVDLPVKRPLRKKLAIKIKEQGSEVVRHFDLRYERVPHFCFICGFIGHSDKDCEKKLLTGGQPFQFSADLRCSPLKPFERKISKIQPVQSSGVAHKLSFRSAGSASSTSSRQKKGEQWDEAIPPRVDAHDGFESKEKAGDGKIDQLLAEKALVDQLPSEEMIPAMKNLHQQASFGEGSMDETNSQHKRRTTEQGDGKHSGRVKQALLEYGKAAEESKQLQLAPSSTPRALKRFKKEKGESIKVEDREATSSGAAVFLCETRQKVERIRHLRNRLGLKGFAGVSNEGMCGGLALFWHETVYVEVLNMNERHIDAYVRMTVDGPLWHVTFVYGEPCVENRHRMWSLLEDIRQSSDLPWLVMGDFNEVLWQYEHFSKRPRNESQMRAFRDALHSCELHDLGFRGLPHTYDNKREGWNNWRDVFSNAQLSHLVSPCSDHCPIVLQLSGDSRTQGRKKCLQYEIFWEREAAISEVIGEAWSEYGTKEDLGEINKALSKAPGPDGFPARFYQRNWGGLKSDIVRAVKEFFRSGIMPAGVNDTAIVLIPKIDQPTELKDLRPISLCNVIYKVVSKCLVNRLRPLLDELISVNQSAFVPGRMITDNALLAFECFHYIQKNKNPNKAASAYKLDLSKAYDRVDWGFLEQAMYKLGFAHRWVRWIMECITTVRYSVKFNGTLLHSFAPSRGLCQGDPLSPFLFLFLADGLSLLLDEKVQQGVLSPIHICRSAPGISHLLFTDDTLLFLKAVPEQAEVIREVLNDYATATELVQEAIRDTLQIANNVFEDKYLGFPTPDGRLKKGKFQSIQERIWKRLIQWGENYLSSGGKEILIKAVIQAIPVYVMGIFKLPESVCDELTRITRGFWWGGEKGVRKTHWKAWDTLTKPKNCGGLGFRDFRLFNQALLARQAWRLIDSPDSLCAIVLKAKYFLNGNLIDTSFGGNASPG</sequence>
<evidence type="ECO:0000259" key="4">
    <source>
        <dbReference type="PROSITE" id="PS50878"/>
    </source>
</evidence>
<dbReference type="InterPro" id="IPR036691">
    <property type="entry name" value="Endo/exonu/phosph_ase_sf"/>
</dbReference>
<evidence type="ECO:0008006" key="6">
    <source>
        <dbReference type="Google" id="ProtNLM"/>
    </source>
</evidence>
<gene>
    <name evidence="5" type="ORF">OsJ_29747</name>
</gene>
<feature type="compositionally biased region" description="Basic and acidic residues" evidence="2">
    <location>
        <begin position="14"/>
        <end position="25"/>
    </location>
</feature>
<dbReference type="Pfam" id="PF00078">
    <property type="entry name" value="RVT_1"/>
    <property type="match status" value="1"/>
</dbReference>
<feature type="region of interest" description="Disordered" evidence="2">
    <location>
        <begin position="376"/>
        <end position="402"/>
    </location>
</feature>
<dbReference type="InterPro" id="IPR052343">
    <property type="entry name" value="Retrotransposon-Effector_Assoc"/>
</dbReference>
<evidence type="ECO:0000313" key="5">
    <source>
        <dbReference type="EMBL" id="EEE69906.1"/>
    </source>
</evidence>
<dbReference type="PANTHER" id="PTHR46890:SF48">
    <property type="entry name" value="RNA-DIRECTED DNA POLYMERASE"/>
    <property type="match status" value="1"/>
</dbReference>
<feature type="region of interest" description="Disordered" evidence="2">
    <location>
        <begin position="300"/>
        <end position="342"/>
    </location>
</feature>
<reference evidence="5" key="1">
    <citation type="journal article" date="2005" name="PLoS Biol.">
        <title>The genomes of Oryza sativa: a history of duplications.</title>
        <authorList>
            <person name="Yu J."/>
            <person name="Wang J."/>
            <person name="Lin W."/>
            <person name="Li S."/>
            <person name="Li H."/>
            <person name="Zhou J."/>
            <person name="Ni P."/>
            <person name="Dong W."/>
            <person name="Hu S."/>
            <person name="Zeng C."/>
            <person name="Zhang J."/>
            <person name="Zhang Y."/>
            <person name="Li R."/>
            <person name="Xu Z."/>
            <person name="Li S."/>
            <person name="Li X."/>
            <person name="Zheng H."/>
            <person name="Cong L."/>
            <person name="Lin L."/>
            <person name="Yin J."/>
            <person name="Geng J."/>
            <person name="Li G."/>
            <person name="Shi J."/>
            <person name="Liu J."/>
            <person name="Lv H."/>
            <person name="Li J."/>
            <person name="Wang J."/>
            <person name="Deng Y."/>
            <person name="Ran L."/>
            <person name="Shi X."/>
            <person name="Wang X."/>
            <person name="Wu Q."/>
            <person name="Li C."/>
            <person name="Ren X."/>
            <person name="Wang J."/>
            <person name="Wang X."/>
            <person name="Li D."/>
            <person name="Liu D."/>
            <person name="Zhang X."/>
            <person name="Ji Z."/>
            <person name="Zhao W."/>
            <person name="Sun Y."/>
            <person name="Zhang Z."/>
            <person name="Bao J."/>
            <person name="Han Y."/>
            <person name="Dong L."/>
            <person name="Ji J."/>
            <person name="Chen P."/>
            <person name="Wu S."/>
            <person name="Liu J."/>
            <person name="Xiao Y."/>
            <person name="Bu D."/>
            <person name="Tan J."/>
            <person name="Yang L."/>
            <person name="Ye C."/>
            <person name="Zhang J."/>
            <person name="Xu J."/>
            <person name="Zhou Y."/>
            <person name="Yu Y."/>
            <person name="Zhang B."/>
            <person name="Zhuang S."/>
            <person name="Wei H."/>
            <person name="Liu B."/>
            <person name="Lei M."/>
            <person name="Yu H."/>
            <person name="Li Y."/>
            <person name="Xu H."/>
            <person name="Wei S."/>
            <person name="He X."/>
            <person name="Fang L."/>
            <person name="Zhang Z."/>
            <person name="Zhang Y."/>
            <person name="Huang X."/>
            <person name="Su Z."/>
            <person name="Tong W."/>
            <person name="Li J."/>
            <person name="Tong Z."/>
            <person name="Li S."/>
            <person name="Ye J."/>
            <person name="Wang L."/>
            <person name="Fang L."/>
            <person name="Lei T."/>
            <person name="Chen C."/>
            <person name="Chen H."/>
            <person name="Xu Z."/>
            <person name="Li H."/>
            <person name="Huang H."/>
            <person name="Zhang F."/>
            <person name="Xu H."/>
            <person name="Li N."/>
            <person name="Zhao C."/>
            <person name="Li S."/>
            <person name="Dong L."/>
            <person name="Huang Y."/>
            <person name="Li L."/>
            <person name="Xi Y."/>
            <person name="Qi Q."/>
            <person name="Li W."/>
            <person name="Zhang B."/>
            <person name="Hu W."/>
            <person name="Zhang Y."/>
            <person name="Tian X."/>
            <person name="Jiao Y."/>
            <person name="Liang X."/>
            <person name="Jin J."/>
            <person name="Gao L."/>
            <person name="Zheng W."/>
            <person name="Hao B."/>
            <person name="Liu S."/>
            <person name="Wang W."/>
            <person name="Yuan L."/>
            <person name="Cao M."/>
            <person name="McDermott J."/>
            <person name="Samudrala R."/>
            <person name="Wang J."/>
            <person name="Wong G.K."/>
            <person name="Yang H."/>
        </authorList>
    </citation>
    <scope>NUCLEOTIDE SEQUENCE [LARGE SCALE GENOMIC DNA]</scope>
</reference>
<dbReference type="InterPro" id="IPR025836">
    <property type="entry name" value="Zn_knuckle_CX2CX4HX4C"/>
</dbReference>
<dbReference type="CDD" id="cd01650">
    <property type="entry name" value="RT_nLTR_like"/>
    <property type="match status" value="1"/>
</dbReference>
<reference evidence="5" key="2">
    <citation type="submission" date="2008-12" db="EMBL/GenBank/DDBJ databases">
        <title>Improved gene annotation of the rice (Oryza sativa) genomes.</title>
        <authorList>
            <person name="Wang J."/>
            <person name="Li R."/>
            <person name="Fan W."/>
            <person name="Huang Q."/>
            <person name="Zhang J."/>
            <person name="Zhou Y."/>
            <person name="Hu Y."/>
            <person name="Zi S."/>
            <person name="Li J."/>
            <person name="Ni P."/>
            <person name="Zheng H."/>
            <person name="Zhang Y."/>
            <person name="Zhao M."/>
            <person name="Hao Q."/>
            <person name="McDermott J."/>
            <person name="Samudrala R."/>
            <person name="Kristiansen K."/>
            <person name="Wong G.K.-S."/>
        </authorList>
    </citation>
    <scope>NUCLEOTIDE SEQUENCE</scope>
</reference>
<feature type="compositionally biased region" description="Basic and acidic residues" evidence="2">
    <location>
        <begin position="327"/>
        <end position="342"/>
    </location>
</feature>
<dbReference type="InterPro" id="IPR001878">
    <property type="entry name" value="Znf_CCHC"/>
</dbReference>
<dbReference type="Gene3D" id="3.60.10.10">
    <property type="entry name" value="Endonuclease/exonuclease/phosphatase"/>
    <property type="match status" value="1"/>
</dbReference>
<dbReference type="Pfam" id="PF14392">
    <property type="entry name" value="zf-CCHC_4"/>
    <property type="match status" value="1"/>
</dbReference>
<feature type="region of interest" description="Disordered" evidence="2">
    <location>
        <begin position="8"/>
        <end position="38"/>
    </location>
</feature>
<dbReference type="SUPFAM" id="SSF56219">
    <property type="entry name" value="DNase I-like"/>
    <property type="match status" value="1"/>
</dbReference>
<dbReference type="Pfam" id="PF14111">
    <property type="entry name" value="DUF4283"/>
    <property type="match status" value="1"/>
</dbReference>
<evidence type="ECO:0000256" key="2">
    <source>
        <dbReference type="SAM" id="MobiDB-lite"/>
    </source>
</evidence>
<dbReference type="SUPFAM" id="SSF56672">
    <property type="entry name" value="DNA/RNA polymerases"/>
    <property type="match status" value="1"/>
</dbReference>
<accession>B9G458</accession>
<dbReference type="EMBL" id="CM000146">
    <property type="protein sequence ID" value="EEE69906.1"/>
    <property type="molecule type" value="Genomic_DNA"/>
</dbReference>
<feature type="compositionally biased region" description="Low complexity" evidence="2">
    <location>
        <begin position="300"/>
        <end position="311"/>
    </location>
</feature>
<proteinExistence type="predicted"/>
<feature type="domain" description="Reverse transcriptase" evidence="4">
    <location>
        <begin position="723"/>
        <end position="987"/>
    </location>
</feature>
<dbReference type="AlphaFoldDB" id="B9G458"/>
<organism evidence="5">
    <name type="scientific">Oryza sativa subsp. japonica</name>
    <name type="common">Rice</name>
    <dbReference type="NCBI Taxonomy" id="39947"/>
    <lineage>
        <taxon>Eukaryota</taxon>
        <taxon>Viridiplantae</taxon>
        <taxon>Streptophyta</taxon>
        <taxon>Embryophyta</taxon>
        <taxon>Tracheophyta</taxon>
        <taxon>Spermatophyta</taxon>
        <taxon>Magnoliopsida</taxon>
        <taxon>Liliopsida</taxon>
        <taxon>Poales</taxon>
        <taxon>Poaceae</taxon>
        <taxon>BOP clade</taxon>
        <taxon>Oryzoideae</taxon>
        <taxon>Oryzeae</taxon>
        <taxon>Oryzinae</taxon>
        <taxon>Oryza</taxon>
        <taxon>Oryza sativa</taxon>
    </lineage>
</organism>
<dbReference type="InterPro" id="IPR043502">
    <property type="entry name" value="DNA/RNA_pol_sf"/>
</dbReference>
<protein>
    <recommendedName>
        <fullName evidence="6">Retrotransposon protein, putative, unclassified</fullName>
    </recommendedName>
</protein>
<dbReference type="InterPro" id="IPR000477">
    <property type="entry name" value="RT_dom"/>
</dbReference>
<dbReference type="GO" id="GO:0003824">
    <property type="term" value="F:catalytic activity"/>
    <property type="evidence" value="ECO:0007669"/>
    <property type="project" value="InterPro"/>
</dbReference>
<dbReference type="Proteomes" id="UP000007752">
    <property type="component" value="Chromosome 9"/>
</dbReference>
<dbReference type="GO" id="GO:0008270">
    <property type="term" value="F:zinc ion binding"/>
    <property type="evidence" value="ECO:0007669"/>
    <property type="project" value="UniProtKB-KW"/>
</dbReference>
<dbReference type="Pfam" id="PF03372">
    <property type="entry name" value="Exo_endo_phos"/>
    <property type="match status" value="1"/>
</dbReference>
<name>B9G458_ORYSJ</name>
<evidence type="ECO:0000259" key="3">
    <source>
        <dbReference type="PROSITE" id="PS50158"/>
    </source>
</evidence>
<dbReference type="GO" id="GO:0003676">
    <property type="term" value="F:nucleic acid binding"/>
    <property type="evidence" value="ECO:0007669"/>
    <property type="project" value="InterPro"/>
</dbReference>
<feature type="domain" description="CCHC-type" evidence="3">
    <location>
        <begin position="241"/>
        <end position="256"/>
    </location>
</feature>
<evidence type="ECO:0000256" key="1">
    <source>
        <dbReference type="PROSITE-ProRule" id="PRU00047"/>
    </source>
</evidence>
<dbReference type="PANTHER" id="PTHR46890">
    <property type="entry name" value="NON-LTR RETROLELEMENT REVERSE TRANSCRIPTASE-LIKE PROTEIN-RELATED"/>
    <property type="match status" value="1"/>
</dbReference>
<keyword evidence="1" id="KW-0862">Zinc</keyword>
<dbReference type="PROSITE" id="PS50158">
    <property type="entry name" value="ZF_CCHC"/>
    <property type="match status" value="1"/>
</dbReference>
<keyword evidence="1" id="KW-0479">Metal-binding</keyword>
<dbReference type="PROSITE" id="PS50878">
    <property type="entry name" value="RT_POL"/>
    <property type="match status" value="1"/>
</dbReference>
<dbReference type="InterPro" id="IPR005135">
    <property type="entry name" value="Endo/exonuclease/phosphatase"/>
</dbReference>
<dbReference type="InterPro" id="IPR025558">
    <property type="entry name" value="DUF4283"/>
</dbReference>